<comment type="similarity">
    <text evidence="9">Belongs to the anthranilate phosphoribosyltransferase family.</text>
</comment>
<feature type="binding site" evidence="9">
    <location>
        <position position="95"/>
    </location>
    <ligand>
        <name>5-phospho-alpha-D-ribose 1-diphosphate</name>
        <dbReference type="ChEBI" id="CHEBI:58017"/>
    </ligand>
</feature>
<dbReference type="GO" id="GO:0000287">
    <property type="term" value="F:magnesium ion binding"/>
    <property type="evidence" value="ECO:0007669"/>
    <property type="project" value="UniProtKB-UniRule"/>
</dbReference>
<reference evidence="12 13" key="1">
    <citation type="submission" date="2020-07" db="EMBL/GenBank/DDBJ databases">
        <authorList>
            <person name="Criscuolo A."/>
        </authorList>
    </citation>
    <scope>NUCLEOTIDE SEQUENCE [LARGE SCALE GENOMIC DNA]</scope>
    <source>
        <strain evidence="12">CIP111649</strain>
    </source>
</reference>
<evidence type="ECO:0000256" key="9">
    <source>
        <dbReference type="HAMAP-Rule" id="MF_00211"/>
    </source>
</evidence>
<dbReference type="PANTHER" id="PTHR43285:SF2">
    <property type="entry name" value="ANTHRANILATE PHOSPHORIBOSYLTRANSFERASE"/>
    <property type="match status" value="1"/>
</dbReference>
<dbReference type="Pfam" id="PF00591">
    <property type="entry name" value="Glycos_transf_3"/>
    <property type="match status" value="1"/>
</dbReference>
<feature type="domain" description="Glycosyl transferase family 3" evidence="10">
    <location>
        <begin position="81"/>
        <end position="332"/>
    </location>
</feature>
<gene>
    <name evidence="12" type="primary">trpD2</name>
    <name evidence="9" type="synonym">trpD</name>
    <name evidence="12" type="ORF">JEODO184_01812</name>
</gene>
<dbReference type="SUPFAM" id="SSF47648">
    <property type="entry name" value="Nucleoside phosphorylase/phosphoribosyltransferase N-terminal domain"/>
    <property type="match status" value="1"/>
</dbReference>
<feature type="binding site" evidence="9">
    <location>
        <position position="232"/>
    </location>
    <ligand>
        <name>Mg(2+)</name>
        <dbReference type="ChEBI" id="CHEBI:18420"/>
        <label>2</label>
    </ligand>
</feature>
<dbReference type="InterPro" id="IPR005940">
    <property type="entry name" value="Anthranilate_Pribosyl_Tfrase"/>
</dbReference>
<feature type="binding site" evidence="9">
    <location>
        <position position="233"/>
    </location>
    <ligand>
        <name>Mg(2+)</name>
        <dbReference type="ChEBI" id="CHEBI:18420"/>
        <label>2</label>
    </ligand>
</feature>
<keyword evidence="5 9" id="KW-0822">Tryptophan biosynthesis</keyword>
<feature type="binding site" evidence="9">
    <location>
        <begin position="115"/>
        <end position="123"/>
    </location>
    <ligand>
        <name>5-phospho-alpha-D-ribose 1-diphosphate</name>
        <dbReference type="ChEBI" id="CHEBI:58017"/>
    </ligand>
</feature>
<dbReference type="Gene3D" id="3.40.1030.10">
    <property type="entry name" value="Nucleoside phosphorylase/phosphoribosyltransferase catalytic domain"/>
    <property type="match status" value="1"/>
</dbReference>
<dbReference type="Gene3D" id="1.20.970.10">
    <property type="entry name" value="Transferase, Pyrimidine Nucleoside Phosphorylase, Chain C"/>
    <property type="match status" value="1"/>
</dbReference>
<feature type="binding site" evidence="9">
    <location>
        <position position="233"/>
    </location>
    <ligand>
        <name>Mg(2+)</name>
        <dbReference type="ChEBI" id="CHEBI:18420"/>
        <label>1</label>
    </ligand>
</feature>
<feature type="binding site" evidence="9">
    <location>
        <position position="127"/>
    </location>
    <ligand>
        <name>5-phospho-alpha-D-ribose 1-diphosphate</name>
        <dbReference type="ChEBI" id="CHEBI:58017"/>
    </ligand>
</feature>
<keyword evidence="9" id="KW-0460">Magnesium</keyword>
<protein>
    <recommendedName>
        <fullName evidence="9">Anthranilate phosphoribosyltransferase</fullName>
        <ecNumber evidence="9">2.4.2.18</ecNumber>
    </recommendedName>
</protein>
<keyword evidence="13" id="KW-1185">Reference proteome</keyword>
<dbReference type="EC" id="2.4.2.18" evidence="9"/>
<evidence type="ECO:0000256" key="5">
    <source>
        <dbReference type="ARBA" id="ARBA00022822"/>
    </source>
</evidence>
<evidence type="ECO:0000256" key="4">
    <source>
        <dbReference type="ARBA" id="ARBA00022679"/>
    </source>
</evidence>
<evidence type="ECO:0000256" key="2">
    <source>
        <dbReference type="ARBA" id="ARBA00022605"/>
    </source>
</evidence>
<dbReference type="Pfam" id="PF02885">
    <property type="entry name" value="Glycos_trans_3N"/>
    <property type="match status" value="1"/>
</dbReference>
<dbReference type="RefSeq" id="WP_185126318.1">
    <property type="nucleotide sequence ID" value="NZ_CAJEWD010000008.1"/>
</dbReference>
<dbReference type="NCBIfam" id="TIGR01245">
    <property type="entry name" value="trpD"/>
    <property type="match status" value="1"/>
</dbReference>
<comment type="similarity">
    <text evidence="8">In the C-terminal section; belongs to the anthranilate phosphoribosyltransferase family.</text>
</comment>
<dbReference type="HAMAP" id="MF_00211">
    <property type="entry name" value="TrpD"/>
    <property type="match status" value="1"/>
</dbReference>
<dbReference type="UniPathway" id="UPA00035">
    <property type="reaction ID" value="UER00041"/>
</dbReference>
<comment type="caution">
    <text evidence="12">The sequence shown here is derived from an EMBL/GenBank/DDBJ whole genome shotgun (WGS) entry which is preliminary data.</text>
</comment>
<evidence type="ECO:0000256" key="1">
    <source>
        <dbReference type="ARBA" id="ARBA00004907"/>
    </source>
</evidence>
<feature type="binding site" evidence="9">
    <location>
        <position position="87"/>
    </location>
    <ligand>
        <name>anthranilate</name>
        <dbReference type="ChEBI" id="CHEBI:16567"/>
        <label>1</label>
    </ligand>
</feature>
<comment type="cofactor">
    <cofactor evidence="9">
        <name>Mg(2+)</name>
        <dbReference type="ChEBI" id="CHEBI:18420"/>
    </cofactor>
    <text evidence="9">Binds 2 magnesium ions per monomer.</text>
</comment>
<dbReference type="EMBL" id="CAJEWD010000008">
    <property type="protein sequence ID" value="CAD2079989.1"/>
    <property type="molecule type" value="Genomic_DNA"/>
</dbReference>
<feature type="domain" description="Glycosyl transferase family 3 N-terminal" evidence="11">
    <location>
        <begin position="13"/>
        <end position="72"/>
    </location>
</feature>
<feature type="binding site" evidence="9">
    <location>
        <position position="173"/>
    </location>
    <ligand>
        <name>anthranilate</name>
        <dbReference type="ChEBI" id="CHEBI:16567"/>
        <label>2</label>
    </ligand>
</feature>
<dbReference type="GO" id="GO:0004048">
    <property type="term" value="F:anthranilate phosphoribosyltransferase activity"/>
    <property type="evidence" value="ECO:0007669"/>
    <property type="project" value="UniProtKB-UniRule"/>
</dbReference>
<evidence type="ECO:0000256" key="3">
    <source>
        <dbReference type="ARBA" id="ARBA00022676"/>
    </source>
</evidence>
<accession>A0A6V7RPC5</accession>
<organism evidence="12 13">
    <name type="scientific">Jeotgalicoccus meleagridis</name>
    <dbReference type="NCBI Taxonomy" id="2759181"/>
    <lineage>
        <taxon>Bacteria</taxon>
        <taxon>Bacillati</taxon>
        <taxon>Bacillota</taxon>
        <taxon>Bacilli</taxon>
        <taxon>Bacillales</taxon>
        <taxon>Staphylococcaceae</taxon>
        <taxon>Jeotgalicoccus</taxon>
    </lineage>
</organism>
<keyword evidence="9" id="KW-0479">Metal-binding</keyword>
<evidence type="ECO:0000313" key="12">
    <source>
        <dbReference type="EMBL" id="CAD2079989.1"/>
    </source>
</evidence>
<feature type="binding site" evidence="9">
    <location>
        <begin position="97"/>
        <end position="100"/>
    </location>
    <ligand>
        <name>5-phospho-alpha-D-ribose 1-diphosphate</name>
        <dbReference type="ChEBI" id="CHEBI:58017"/>
    </ligand>
</feature>
<evidence type="ECO:0000313" key="13">
    <source>
        <dbReference type="Proteomes" id="UP000589351"/>
    </source>
</evidence>
<comment type="caution">
    <text evidence="9">Lacks conserved residue(s) required for the propagation of feature annotation.</text>
</comment>
<feature type="binding site" evidence="9">
    <location>
        <begin position="90"/>
        <end position="91"/>
    </location>
    <ligand>
        <name>5-phospho-alpha-D-ribose 1-diphosphate</name>
        <dbReference type="ChEBI" id="CHEBI:58017"/>
    </ligand>
</feature>
<feature type="binding site" evidence="9">
    <location>
        <position position="99"/>
    </location>
    <ligand>
        <name>Mg(2+)</name>
        <dbReference type="ChEBI" id="CHEBI:18420"/>
        <label>1</label>
    </ligand>
</feature>
<keyword evidence="2 9" id="KW-0028">Amino-acid biosynthesis</keyword>
<sequence>MTKEVLSMINKGIDQLNKNEDISYDTMYEIFTDVLDGQVSDQDLREFIVALSTKGETEDEITAIAKVLIDNAKDVPNFTGSAIDNCGTGGDRSKSFNISTTSAFVLASLGLTVAKHGNKSVTSKTGSSDVLTSLGIDLNFDRDKVAEELNQSNISFLSAQHVHPKMGQIMRVRASIPHPTVFNFIGPCINPVKLDYQFLGVYDREKLNTLAGVLKRLGRKKAIVINGAGFMDEASLLGDNHLVLLQDGELKDIILKPTDYGLSLCQKEDLEGGDSQENKDILIKVLQDQATLAQKETVMLNVGLSLLVAEKVTSLNDGIKFAKEALESGLAYKKFQEVINNHKEYVG</sequence>
<feature type="binding site" evidence="9">
    <location>
        <position position="118"/>
    </location>
    <ligand>
        <name>anthranilate</name>
        <dbReference type="ChEBI" id="CHEBI:16567"/>
        <label>1</label>
    </ligand>
</feature>
<feature type="binding site" evidence="9">
    <location>
        <position position="87"/>
    </location>
    <ligand>
        <name>5-phospho-alpha-D-ribose 1-diphosphate</name>
        <dbReference type="ChEBI" id="CHEBI:58017"/>
    </ligand>
</feature>
<dbReference type="PANTHER" id="PTHR43285">
    <property type="entry name" value="ANTHRANILATE PHOSPHORIBOSYLTRANSFERASE"/>
    <property type="match status" value="1"/>
</dbReference>
<proteinExistence type="inferred from homology"/>
<comment type="function">
    <text evidence="9">Catalyzes the transfer of the phosphoribosyl group of 5-phosphorylribose-1-pyrophosphate (PRPP) to anthranilate to yield N-(5'-phosphoribosyl)-anthranilate (PRA).</text>
</comment>
<dbReference type="InterPro" id="IPR017459">
    <property type="entry name" value="Glycosyl_Trfase_fam3_N_dom"/>
</dbReference>
<name>A0A6V7RPC5_9STAP</name>
<dbReference type="InterPro" id="IPR036320">
    <property type="entry name" value="Glycosyl_Trfase_fam3_N_dom_sf"/>
</dbReference>
<dbReference type="Proteomes" id="UP000589351">
    <property type="component" value="Unassembled WGS sequence"/>
</dbReference>
<dbReference type="InterPro" id="IPR035902">
    <property type="entry name" value="Nuc_phospho_transferase"/>
</dbReference>
<dbReference type="AlphaFoldDB" id="A0A6V7RPC5"/>
<evidence type="ECO:0000259" key="10">
    <source>
        <dbReference type="Pfam" id="PF00591"/>
    </source>
</evidence>
<evidence type="ECO:0000256" key="6">
    <source>
        <dbReference type="ARBA" id="ARBA00023141"/>
    </source>
</evidence>
<dbReference type="InterPro" id="IPR000312">
    <property type="entry name" value="Glycosyl_Trfase_fam3"/>
</dbReference>
<evidence type="ECO:0000256" key="7">
    <source>
        <dbReference type="ARBA" id="ARBA00052328"/>
    </source>
</evidence>
<evidence type="ECO:0000256" key="8">
    <source>
        <dbReference type="ARBA" id="ARBA00061188"/>
    </source>
</evidence>
<comment type="catalytic activity">
    <reaction evidence="7 9">
        <text>N-(5-phospho-beta-D-ribosyl)anthranilate + diphosphate = 5-phospho-alpha-D-ribose 1-diphosphate + anthranilate</text>
        <dbReference type="Rhea" id="RHEA:11768"/>
        <dbReference type="ChEBI" id="CHEBI:16567"/>
        <dbReference type="ChEBI" id="CHEBI:18277"/>
        <dbReference type="ChEBI" id="CHEBI:33019"/>
        <dbReference type="ChEBI" id="CHEBI:58017"/>
        <dbReference type="EC" id="2.4.2.18"/>
    </reaction>
</comment>
<comment type="subunit">
    <text evidence="9">Homodimer.</text>
</comment>
<evidence type="ECO:0000259" key="11">
    <source>
        <dbReference type="Pfam" id="PF02885"/>
    </source>
</evidence>
<dbReference type="FunFam" id="3.40.1030.10:FF:000002">
    <property type="entry name" value="Anthranilate phosphoribosyltransferase"/>
    <property type="match status" value="1"/>
</dbReference>
<keyword evidence="6 9" id="KW-0057">Aromatic amino acid biosynthesis</keyword>
<dbReference type="GO" id="GO:0000162">
    <property type="term" value="P:L-tryptophan biosynthetic process"/>
    <property type="evidence" value="ECO:0007669"/>
    <property type="project" value="UniProtKB-UniRule"/>
</dbReference>
<dbReference type="GO" id="GO:0005829">
    <property type="term" value="C:cytosol"/>
    <property type="evidence" value="ECO:0007669"/>
    <property type="project" value="TreeGrafter"/>
</dbReference>
<keyword evidence="4 9" id="KW-0808">Transferase</keyword>
<comment type="pathway">
    <text evidence="1 9">Amino-acid biosynthesis; L-tryptophan biosynthesis; L-tryptophan from chorismate: step 2/5.</text>
</comment>
<keyword evidence="3 9" id="KW-0328">Glycosyltransferase</keyword>
<dbReference type="SUPFAM" id="SSF52418">
    <property type="entry name" value="Nucleoside phosphorylase/phosphoribosyltransferase catalytic domain"/>
    <property type="match status" value="1"/>
</dbReference>